<evidence type="ECO:0000313" key="3">
    <source>
        <dbReference type="Proteomes" id="UP000070089"/>
    </source>
</evidence>
<dbReference type="GO" id="GO:0030908">
    <property type="term" value="P:protein splicing"/>
    <property type="evidence" value="ECO:0007669"/>
    <property type="project" value="InterPro"/>
</dbReference>
<feature type="domain" description="Hom-end-associated Hint" evidence="1">
    <location>
        <begin position="14"/>
        <end position="439"/>
    </location>
</feature>
<dbReference type="VEuPathDB" id="GiardiaDB:QR46_3284"/>
<protein>
    <recommendedName>
        <fullName evidence="1">Hom-end-associated Hint domain-containing protein</fullName>
    </recommendedName>
</protein>
<dbReference type="InterPro" id="IPR007868">
    <property type="entry name" value="Hom_end_hint"/>
</dbReference>
<comment type="caution">
    <text evidence="2">The sequence shown here is derived from an EMBL/GenBank/DDBJ whole genome shotgun (WGS) entry which is preliminary data.</text>
</comment>
<dbReference type="InterPro" id="IPR027434">
    <property type="entry name" value="Homing_endonucl"/>
</dbReference>
<organism evidence="2 3">
    <name type="scientific">Giardia duodenalis assemblage B</name>
    <dbReference type="NCBI Taxonomy" id="1394984"/>
    <lineage>
        <taxon>Eukaryota</taxon>
        <taxon>Metamonada</taxon>
        <taxon>Diplomonadida</taxon>
        <taxon>Hexamitidae</taxon>
        <taxon>Giardiinae</taxon>
        <taxon>Giardia</taxon>
    </lineage>
</organism>
<dbReference type="InterPro" id="IPR036844">
    <property type="entry name" value="Hint_dom_sf"/>
</dbReference>
<evidence type="ECO:0000313" key="2">
    <source>
        <dbReference type="EMBL" id="KWX12727.1"/>
    </source>
</evidence>
<evidence type="ECO:0000259" key="1">
    <source>
        <dbReference type="Pfam" id="PF05203"/>
    </source>
</evidence>
<reference evidence="2 3" key="1">
    <citation type="journal article" date="2015" name="Mol. Biochem. Parasitol.">
        <title>Identification of polymorphic genes for use in assemblage B genotyping assays through comparative genomics of multiple assemblage B Giardia duodenalis isolates.</title>
        <authorList>
            <person name="Wielinga C."/>
            <person name="Thompson R.C."/>
            <person name="Monis P."/>
            <person name="Ryan U."/>
        </authorList>
    </citation>
    <scope>NUCLEOTIDE SEQUENCE [LARGE SCALE GENOMIC DNA]</scope>
    <source>
        <strain evidence="2 3">BAH15c1</strain>
    </source>
</reference>
<name>A0A132NRR5_GIAIN</name>
<gene>
    <name evidence="2" type="ORF">QR46_3284</name>
</gene>
<dbReference type="AlphaFoldDB" id="A0A132NRR5"/>
<proteinExistence type="predicted"/>
<dbReference type="SUPFAM" id="SSF51294">
    <property type="entry name" value="Hedgehog/intein (Hint) domain"/>
    <property type="match status" value="1"/>
</dbReference>
<dbReference type="EMBL" id="JXTI01000102">
    <property type="protein sequence ID" value="KWX12727.1"/>
    <property type="molecule type" value="Genomic_DNA"/>
</dbReference>
<sequence length="440" mass="49483">MVKGLAKEQKVRLYLGGLKNVEQLAKGDVLMGDDGNPRTVSAVHSSMSKTYTITYSSYLDVTDDRSFVCGDDAVLILIPDGNREMNRIINTGADNQYVVEFVEPITDAVKSISGVRLQWKVFGQADDALSYVDRSLPNFLYESKLSDFIKLDQKVQRMFKLVRPLLPIRFVDAVTAIQNETKTDIDILKNMDVRPTDMPWLCGLYLITGICIDEKSFRFHLKELNNNIAGEVKRIFTRLSSYYEIQFEEVSENYTIRFQGASETNDFFKRFMIQFGMYDARTKRYVKDSLNPQVYLESFSRIRGPFLAGILDGSSGYGLSDINHGLECYIRGISSPTTREVVADLARSCSLSAVVDQNDNNTLILAGGMLFRVPCVSTIPKDFPGLVSLTSYPNPDGSSVLLGMPMPFSVKESGTRECYSLDIQEPNKRCLLSDYTVVHL</sequence>
<dbReference type="Gene3D" id="3.10.28.10">
    <property type="entry name" value="Homing endonucleases"/>
    <property type="match status" value="1"/>
</dbReference>
<accession>A0A132NRR5</accession>
<dbReference type="OrthoDB" id="10248496at2759"/>
<dbReference type="Pfam" id="PF05203">
    <property type="entry name" value="Hom_end_hint"/>
    <property type="match status" value="1"/>
</dbReference>
<dbReference type="Proteomes" id="UP000070089">
    <property type="component" value="Unassembled WGS sequence"/>
</dbReference>
<dbReference type="Gene3D" id="2.170.16.10">
    <property type="entry name" value="Hedgehog/Intein (Hint) domain"/>
    <property type="match status" value="1"/>
</dbReference>